<dbReference type="Gene3D" id="2.60.200.40">
    <property type="match status" value="1"/>
</dbReference>
<reference evidence="2" key="1">
    <citation type="submission" date="2021-03" db="EMBL/GenBank/DDBJ databases">
        <title>Acanthopleuribacteraceae sp. M133.</title>
        <authorList>
            <person name="Wang G."/>
        </authorList>
    </citation>
    <scope>NUCLEOTIDE SEQUENCE</scope>
    <source>
        <strain evidence="2">M133</strain>
    </source>
</reference>
<dbReference type="InterPro" id="IPR017438">
    <property type="entry name" value="ATP-NAD_kinase_N"/>
</dbReference>
<dbReference type="Proteomes" id="UP000663929">
    <property type="component" value="Chromosome"/>
</dbReference>
<evidence type="ECO:0000259" key="1">
    <source>
        <dbReference type="PROSITE" id="PS50146"/>
    </source>
</evidence>
<proteinExistence type="predicted"/>
<dbReference type="PROSITE" id="PS50146">
    <property type="entry name" value="DAGK"/>
    <property type="match status" value="1"/>
</dbReference>
<dbReference type="GO" id="GO:0016301">
    <property type="term" value="F:kinase activity"/>
    <property type="evidence" value="ECO:0007669"/>
    <property type="project" value="InterPro"/>
</dbReference>
<sequence length="294" mass="32127">MKTFLIVNPVSGKGEGSRLATSLGERLRTAGESVAVIETHPDMDRFRQACEAVCAEDRVVVIGGDGTFHYFLNAGVPFGQAAFYGMGTANVITVEFGLPSELDAFVAMLRTGHTVPCLPGRTDDGTRFFMMYSFGIDAHVLTQVPQKLKNRIGKAAFSVALAKSLFGYDYPPCALVLDDGRRIECTFAIISRFKHYGGAYAVTANADPESARFAIVAQPRGGWRPAMGMLWRAWRRQLDRDPGLIFAESSSVRLEWPDTPPPGQLDGDLFARPVRELTVCDRPVPLIVPAQLPS</sequence>
<evidence type="ECO:0000313" key="3">
    <source>
        <dbReference type="Proteomes" id="UP000663929"/>
    </source>
</evidence>
<gene>
    <name evidence="2" type="ORF">J3U87_02080</name>
</gene>
<protein>
    <recommendedName>
        <fullName evidence="1">DAGKc domain-containing protein</fullName>
    </recommendedName>
</protein>
<dbReference type="RefSeq" id="WP_237381363.1">
    <property type="nucleotide sequence ID" value="NZ_CP071793.1"/>
</dbReference>
<name>A0A8A4TQ73_SULCO</name>
<dbReference type="EMBL" id="CP071793">
    <property type="protein sequence ID" value="QTD51232.1"/>
    <property type="molecule type" value="Genomic_DNA"/>
</dbReference>
<dbReference type="KEGG" id="scor:J3U87_02080"/>
<dbReference type="Pfam" id="PF00781">
    <property type="entry name" value="DAGK_cat"/>
    <property type="match status" value="1"/>
</dbReference>
<keyword evidence="3" id="KW-1185">Reference proteome</keyword>
<dbReference type="SUPFAM" id="SSF111331">
    <property type="entry name" value="NAD kinase/diacylglycerol kinase-like"/>
    <property type="match status" value="1"/>
</dbReference>
<dbReference type="Gene3D" id="3.40.50.10330">
    <property type="entry name" value="Probable inorganic polyphosphate/atp-NAD kinase, domain 1"/>
    <property type="match status" value="1"/>
</dbReference>
<dbReference type="InterPro" id="IPR016064">
    <property type="entry name" value="NAD/diacylglycerol_kinase_sf"/>
</dbReference>
<dbReference type="InterPro" id="IPR001206">
    <property type="entry name" value="Diacylglycerol_kinase_cat_dom"/>
</dbReference>
<accession>A0A8A4TQ73</accession>
<evidence type="ECO:0000313" key="2">
    <source>
        <dbReference type="EMBL" id="QTD51232.1"/>
    </source>
</evidence>
<feature type="domain" description="DAGKc" evidence="1">
    <location>
        <begin position="1"/>
        <end position="126"/>
    </location>
</feature>
<organism evidence="2 3">
    <name type="scientific">Sulfidibacter corallicola</name>
    <dbReference type="NCBI Taxonomy" id="2818388"/>
    <lineage>
        <taxon>Bacteria</taxon>
        <taxon>Pseudomonadati</taxon>
        <taxon>Acidobacteriota</taxon>
        <taxon>Holophagae</taxon>
        <taxon>Acanthopleuribacterales</taxon>
        <taxon>Acanthopleuribacteraceae</taxon>
        <taxon>Sulfidibacter</taxon>
    </lineage>
</organism>
<dbReference type="AlphaFoldDB" id="A0A8A4TQ73"/>